<sequence>MASAEEILSFWFGQPRERWFLRDEAFDDECRRRFLPAVERAAEGELDDWRDEPRSCVALLLLLDQFPRNLFRGTPQAFASDARAREVARHGLARGLDMALPPLWRWFMYLPFEHSESVNDQRLSVALFEVLALYHADSREALDYARQHRDVIQRFGRFPHRNVTLGRPTTPEETVFLQEPGSSF</sequence>
<dbReference type="AlphaFoldDB" id="A0A511HKZ9"/>
<keyword evidence="3" id="KW-1185">Reference proteome</keyword>
<gene>
    <name evidence="1" type="ORF">MVI01_60370</name>
    <name evidence="2" type="ORF">SAMN04488504_101992</name>
</gene>
<dbReference type="Proteomes" id="UP000198717">
    <property type="component" value="Unassembled WGS sequence"/>
</dbReference>
<dbReference type="Gene3D" id="1.20.58.320">
    <property type="entry name" value="TPR-like"/>
    <property type="match status" value="1"/>
</dbReference>
<organism evidence="1 4">
    <name type="scientific">Myxococcus virescens</name>
    <dbReference type="NCBI Taxonomy" id="83456"/>
    <lineage>
        <taxon>Bacteria</taxon>
        <taxon>Pseudomonadati</taxon>
        <taxon>Myxococcota</taxon>
        <taxon>Myxococcia</taxon>
        <taxon>Myxococcales</taxon>
        <taxon>Cystobacterineae</taxon>
        <taxon>Myxococcaceae</taxon>
        <taxon>Myxococcus</taxon>
    </lineage>
</organism>
<evidence type="ECO:0000313" key="4">
    <source>
        <dbReference type="Proteomes" id="UP000321224"/>
    </source>
</evidence>
<protein>
    <submittedName>
        <fullName evidence="1">Membrane protein</fullName>
    </submittedName>
    <submittedName>
        <fullName evidence="2">Uncharacterized conserved protein, DUF924 family</fullName>
    </submittedName>
</protein>
<proteinExistence type="predicted"/>
<dbReference type="Proteomes" id="UP000321224">
    <property type="component" value="Unassembled WGS sequence"/>
</dbReference>
<reference evidence="2 3" key="1">
    <citation type="submission" date="2016-10" db="EMBL/GenBank/DDBJ databases">
        <authorList>
            <person name="Varghese N."/>
            <person name="Submissions S."/>
        </authorList>
    </citation>
    <scope>NUCLEOTIDE SEQUENCE [LARGE SCALE GENOMIC DNA]</scope>
    <source>
        <strain evidence="2 3">DSM 2260</strain>
    </source>
</reference>
<name>A0A511HKZ9_9BACT</name>
<accession>A0A511HKZ9</accession>
<dbReference type="Gene3D" id="1.25.40.10">
    <property type="entry name" value="Tetratricopeptide repeat domain"/>
    <property type="match status" value="1"/>
</dbReference>
<dbReference type="EMBL" id="FNAJ01000001">
    <property type="protein sequence ID" value="SDD46664.1"/>
    <property type="molecule type" value="Genomic_DNA"/>
</dbReference>
<dbReference type="RefSeq" id="WP_090486108.1">
    <property type="nucleotide sequence ID" value="NZ_BJVY01000045.1"/>
</dbReference>
<comment type="caution">
    <text evidence="1">The sequence shown here is derived from an EMBL/GenBank/DDBJ whole genome shotgun (WGS) entry which is preliminary data.</text>
</comment>
<evidence type="ECO:0000313" key="1">
    <source>
        <dbReference type="EMBL" id="GEL74253.1"/>
    </source>
</evidence>
<dbReference type="InterPro" id="IPR010323">
    <property type="entry name" value="DUF924"/>
</dbReference>
<dbReference type="Pfam" id="PF06041">
    <property type="entry name" value="DUF924"/>
    <property type="match status" value="1"/>
</dbReference>
<evidence type="ECO:0000313" key="3">
    <source>
        <dbReference type="Proteomes" id="UP000198717"/>
    </source>
</evidence>
<dbReference type="SUPFAM" id="SSF48452">
    <property type="entry name" value="TPR-like"/>
    <property type="match status" value="1"/>
</dbReference>
<dbReference type="EMBL" id="BJVY01000045">
    <property type="protein sequence ID" value="GEL74253.1"/>
    <property type="molecule type" value="Genomic_DNA"/>
</dbReference>
<evidence type="ECO:0000313" key="2">
    <source>
        <dbReference type="EMBL" id="SDD46664.1"/>
    </source>
</evidence>
<dbReference type="InterPro" id="IPR011990">
    <property type="entry name" value="TPR-like_helical_dom_sf"/>
</dbReference>
<reference evidence="1 4" key="2">
    <citation type="submission" date="2019-07" db="EMBL/GenBank/DDBJ databases">
        <title>Whole genome shotgun sequence of Myxococcus virescens NBRC 100334.</title>
        <authorList>
            <person name="Hosoyama A."/>
            <person name="Uohara A."/>
            <person name="Ohji S."/>
            <person name="Ichikawa N."/>
        </authorList>
    </citation>
    <scope>NUCLEOTIDE SEQUENCE [LARGE SCALE GENOMIC DNA]</scope>
    <source>
        <strain evidence="1 4">NBRC 100334</strain>
    </source>
</reference>